<protein>
    <recommendedName>
        <fullName evidence="3">DUF3558 domain-containing protein</fullName>
    </recommendedName>
</protein>
<evidence type="ECO:0008006" key="3">
    <source>
        <dbReference type="Google" id="ProtNLM"/>
    </source>
</evidence>
<accession>A0A369CGV6</accession>
<evidence type="ECO:0000313" key="2">
    <source>
        <dbReference type="Proteomes" id="UP000252707"/>
    </source>
</evidence>
<dbReference type="AlphaFoldDB" id="A0A369CGV6"/>
<proteinExistence type="predicted"/>
<dbReference type="EMBL" id="QPJY01000001">
    <property type="protein sequence ID" value="RCX33149.1"/>
    <property type="molecule type" value="Genomic_DNA"/>
</dbReference>
<sequence>MLRAVGRSMNPRRGVACWALMLALAGCVDDSDSGKGATAGSAPDRIDLCTIVTQADASALFGNPARPQAGTPVLDQNMLGECLWTWDSGSSNQLLQARVWSGARYYRAPADARSLGFVDRGFIQVHPLGGVDVEWVQTGRTVSLSYSSVGPDVPGAANRTEAVEALARKLKDRL</sequence>
<gene>
    <name evidence="1" type="ORF">DFQ59_101448</name>
</gene>
<comment type="caution">
    <text evidence="1">The sequence shown here is derived from an EMBL/GenBank/DDBJ whole genome shotgun (WGS) entry which is preliminary data.</text>
</comment>
<evidence type="ECO:0000313" key="1">
    <source>
        <dbReference type="EMBL" id="RCX33149.1"/>
    </source>
</evidence>
<name>A0A369CGV6_9GAMM</name>
<dbReference type="PROSITE" id="PS51257">
    <property type="entry name" value="PROKAR_LIPOPROTEIN"/>
    <property type="match status" value="1"/>
</dbReference>
<dbReference type="Proteomes" id="UP000252707">
    <property type="component" value="Unassembled WGS sequence"/>
</dbReference>
<reference evidence="1 2" key="1">
    <citation type="submission" date="2018-07" db="EMBL/GenBank/DDBJ databases">
        <title>Genomic Encyclopedia of Type Strains, Phase IV (KMG-IV): sequencing the most valuable type-strain genomes for metagenomic binning, comparative biology and taxonomic classification.</title>
        <authorList>
            <person name="Goeker M."/>
        </authorList>
    </citation>
    <scope>NUCLEOTIDE SEQUENCE [LARGE SCALE GENOMIC DNA]</scope>
    <source>
        <strain evidence="1 2">DSM 26407</strain>
    </source>
</reference>
<organism evidence="1 2">
    <name type="scientific">Thioalbus denitrificans</name>
    <dbReference type="NCBI Taxonomy" id="547122"/>
    <lineage>
        <taxon>Bacteria</taxon>
        <taxon>Pseudomonadati</taxon>
        <taxon>Pseudomonadota</taxon>
        <taxon>Gammaproteobacteria</taxon>
        <taxon>Chromatiales</taxon>
        <taxon>Ectothiorhodospiraceae</taxon>
        <taxon>Thioalbus</taxon>
    </lineage>
</organism>
<keyword evidence="2" id="KW-1185">Reference proteome</keyword>